<reference evidence="1" key="2">
    <citation type="submission" date="2020-06" db="EMBL/GenBank/DDBJ databases">
        <title>Helianthus annuus Genome sequencing and assembly Release 2.</title>
        <authorList>
            <person name="Gouzy J."/>
            <person name="Langlade N."/>
            <person name="Munos S."/>
        </authorList>
    </citation>
    <scope>NUCLEOTIDE SEQUENCE</scope>
    <source>
        <tissue evidence="1">Leaves</tissue>
    </source>
</reference>
<evidence type="ECO:0000313" key="2">
    <source>
        <dbReference type="Proteomes" id="UP000215914"/>
    </source>
</evidence>
<sequence length="53" mass="5776">MKSIAMLSHFHTGIGGCSSKPDGLWCSALTLAQVKQLPTYRAISLFIPGHQYL</sequence>
<reference evidence="1" key="1">
    <citation type="journal article" date="2017" name="Nature">
        <title>The sunflower genome provides insights into oil metabolism, flowering and Asterid evolution.</title>
        <authorList>
            <person name="Badouin H."/>
            <person name="Gouzy J."/>
            <person name="Grassa C.J."/>
            <person name="Murat F."/>
            <person name="Staton S.E."/>
            <person name="Cottret L."/>
            <person name="Lelandais-Briere C."/>
            <person name="Owens G.L."/>
            <person name="Carrere S."/>
            <person name="Mayjonade B."/>
            <person name="Legrand L."/>
            <person name="Gill N."/>
            <person name="Kane N.C."/>
            <person name="Bowers J.E."/>
            <person name="Hubner S."/>
            <person name="Bellec A."/>
            <person name="Berard A."/>
            <person name="Berges H."/>
            <person name="Blanchet N."/>
            <person name="Boniface M.C."/>
            <person name="Brunel D."/>
            <person name="Catrice O."/>
            <person name="Chaidir N."/>
            <person name="Claudel C."/>
            <person name="Donnadieu C."/>
            <person name="Faraut T."/>
            <person name="Fievet G."/>
            <person name="Helmstetter N."/>
            <person name="King M."/>
            <person name="Knapp S.J."/>
            <person name="Lai Z."/>
            <person name="Le Paslier M.C."/>
            <person name="Lippi Y."/>
            <person name="Lorenzon L."/>
            <person name="Mandel J.R."/>
            <person name="Marage G."/>
            <person name="Marchand G."/>
            <person name="Marquand E."/>
            <person name="Bret-Mestries E."/>
            <person name="Morien E."/>
            <person name="Nambeesan S."/>
            <person name="Nguyen T."/>
            <person name="Pegot-Espagnet P."/>
            <person name="Pouilly N."/>
            <person name="Raftis F."/>
            <person name="Sallet E."/>
            <person name="Schiex T."/>
            <person name="Thomas J."/>
            <person name="Vandecasteele C."/>
            <person name="Vares D."/>
            <person name="Vear F."/>
            <person name="Vautrin S."/>
            <person name="Crespi M."/>
            <person name="Mangin B."/>
            <person name="Burke J.M."/>
            <person name="Salse J."/>
            <person name="Munos S."/>
            <person name="Vincourt P."/>
            <person name="Rieseberg L.H."/>
            <person name="Langlade N.B."/>
        </authorList>
    </citation>
    <scope>NUCLEOTIDE SEQUENCE</scope>
    <source>
        <tissue evidence="1">Leaves</tissue>
    </source>
</reference>
<dbReference type="AlphaFoldDB" id="A0A9K3DL79"/>
<comment type="caution">
    <text evidence="1">The sequence shown here is derived from an EMBL/GenBank/DDBJ whole genome shotgun (WGS) entry which is preliminary data.</text>
</comment>
<protein>
    <submittedName>
        <fullName evidence="1">Uncharacterized protein</fullName>
    </submittedName>
</protein>
<organism evidence="1 2">
    <name type="scientific">Helianthus annuus</name>
    <name type="common">Common sunflower</name>
    <dbReference type="NCBI Taxonomy" id="4232"/>
    <lineage>
        <taxon>Eukaryota</taxon>
        <taxon>Viridiplantae</taxon>
        <taxon>Streptophyta</taxon>
        <taxon>Embryophyta</taxon>
        <taxon>Tracheophyta</taxon>
        <taxon>Spermatophyta</taxon>
        <taxon>Magnoliopsida</taxon>
        <taxon>eudicotyledons</taxon>
        <taxon>Gunneridae</taxon>
        <taxon>Pentapetalae</taxon>
        <taxon>asterids</taxon>
        <taxon>campanulids</taxon>
        <taxon>Asterales</taxon>
        <taxon>Asteraceae</taxon>
        <taxon>Asteroideae</taxon>
        <taxon>Heliantheae alliance</taxon>
        <taxon>Heliantheae</taxon>
        <taxon>Helianthus</taxon>
    </lineage>
</organism>
<proteinExistence type="predicted"/>
<dbReference type="Proteomes" id="UP000215914">
    <property type="component" value="Unassembled WGS sequence"/>
</dbReference>
<name>A0A9K3DL79_HELAN</name>
<gene>
    <name evidence="1" type="ORF">HanXRQr2_Chr17g0810041</name>
</gene>
<dbReference type="Gramene" id="mRNA:HanXRQr2_Chr17g0810041">
    <property type="protein sequence ID" value="CDS:HanXRQr2_Chr17g0810041.1"/>
    <property type="gene ID" value="HanXRQr2_Chr17g0810041"/>
</dbReference>
<keyword evidence="2" id="KW-1185">Reference proteome</keyword>
<accession>A0A9K3DL79</accession>
<dbReference type="EMBL" id="MNCJ02000332">
    <property type="protein sequence ID" value="KAF5756051.1"/>
    <property type="molecule type" value="Genomic_DNA"/>
</dbReference>
<dbReference type="PROSITE" id="PS51257">
    <property type="entry name" value="PROKAR_LIPOPROTEIN"/>
    <property type="match status" value="1"/>
</dbReference>
<evidence type="ECO:0000313" key="1">
    <source>
        <dbReference type="EMBL" id="KAF5756051.1"/>
    </source>
</evidence>